<dbReference type="AlphaFoldDB" id="A0A8H8A0D5"/>
<protein>
    <submittedName>
        <fullName evidence="1">Uncharacterized protein</fullName>
    </submittedName>
</protein>
<dbReference type="Proteomes" id="UP000673691">
    <property type="component" value="Unassembled WGS sequence"/>
</dbReference>
<gene>
    <name evidence="1" type="ORF">BJ554DRAFT_4280</name>
</gene>
<evidence type="ECO:0000313" key="1">
    <source>
        <dbReference type="EMBL" id="KAG5462640.1"/>
    </source>
</evidence>
<reference evidence="1 2" key="1">
    <citation type="journal article" name="Sci. Rep.">
        <title>Genome-scale phylogenetic analyses confirm Olpidium as the closest living zoosporic fungus to the non-flagellated, terrestrial fungi.</title>
        <authorList>
            <person name="Chang Y."/>
            <person name="Rochon D."/>
            <person name="Sekimoto S."/>
            <person name="Wang Y."/>
            <person name="Chovatia M."/>
            <person name="Sandor L."/>
            <person name="Salamov A."/>
            <person name="Grigoriev I.V."/>
            <person name="Stajich J.E."/>
            <person name="Spatafora J.W."/>
        </authorList>
    </citation>
    <scope>NUCLEOTIDE SEQUENCE [LARGE SCALE GENOMIC DNA]</scope>
    <source>
        <strain evidence="1">S191</strain>
    </source>
</reference>
<organism evidence="1 2">
    <name type="scientific">Olpidium bornovanus</name>
    <dbReference type="NCBI Taxonomy" id="278681"/>
    <lineage>
        <taxon>Eukaryota</taxon>
        <taxon>Fungi</taxon>
        <taxon>Fungi incertae sedis</taxon>
        <taxon>Olpidiomycota</taxon>
        <taxon>Olpidiomycotina</taxon>
        <taxon>Olpidiomycetes</taxon>
        <taxon>Olpidiales</taxon>
        <taxon>Olpidiaceae</taxon>
        <taxon>Olpidium</taxon>
    </lineage>
</organism>
<proteinExistence type="predicted"/>
<name>A0A8H8A0D5_9FUNG</name>
<accession>A0A8H8A0D5</accession>
<comment type="caution">
    <text evidence="1">The sequence shown here is derived from an EMBL/GenBank/DDBJ whole genome shotgun (WGS) entry which is preliminary data.</text>
</comment>
<evidence type="ECO:0000313" key="2">
    <source>
        <dbReference type="Proteomes" id="UP000673691"/>
    </source>
</evidence>
<sequence>MTFVCGGRQRRASIDHCVARFAGTITRLPRAGSASRVTVFPEPTSRKADTRLQAHNSHVIIIKTYTEDSLSRTKPPRTRTRFTSLGRASQWFRTVNRRSFG</sequence>
<keyword evidence="2" id="KW-1185">Reference proteome</keyword>
<dbReference type="EMBL" id="JAEFCI010001849">
    <property type="protein sequence ID" value="KAG5462640.1"/>
    <property type="molecule type" value="Genomic_DNA"/>
</dbReference>